<evidence type="ECO:0000256" key="9">
    <source>
        <dbReference type="ARBA" id="ARBA00025198"/>
    </source>
</evidence>
<dbReference type="AlphaFoldDB" id="A0A401G4B4"/>
<sequence length="230" mass="25070">MRYPWGVRVRRLFKNRAALMVVLAVLLILGSGGMALGSGTPDAGHGGDATAVHGEPAVHGEAAGHAEGEQHGKGWVATDTYRVMNFAVLAIALFFLLRKPFSNALNSRIQGIKDQLADLENKKVRAQQELAGYDKKLADLSQEAEKIVAEYVRQGEDAKLRILKEAESAAEKLETQAKRNIAHEFAQAKSQLQAEIIEKALAKAEGILASQITTEDQDRLVDEYLEKVVA</sequence>
<evidence type="ECO:0000313" key="15">
    <source>
        <dbReference type="EMBL" id="GBC64078.1"/>
    </source>
</evidence>
<evidence type="ECO:0000256" key="10">
    <source>
        <dbReference type="ARBA" id="ARBA00025614"/>
    </source>
</evidence>
<comment type="function">
    <text evidence="9 12">F(1)F(0) ATP synthase produces ATP from ADP in the presence of a proton or sodium gradient. F-type ATPases consist of two structural domains, F(1) containing the extramembraneous catalytic core and F(0) containing the membrane proton channel, linked together by a central stalk and a peripheral stalk. During catalysis, ATP synthesis in the catalytic domain of F(1) is coupled via a rotary mechanism of the central stalk subunits to proton translocation.</text>
</comment>
<keyword evidence="2 12" id="KW-0138">CF(0)</keyword>
<evidence type="ECO:0000256" key="4">
    <source>
        <dbReference type="ARBA" id="ARBA00022781"/>
    </source>
</evidence>
<keyword evidence="1 12" id="KW-0813">Transport</keyword>
<evidence type="ECO:0000256" key="12">
    <source>
        <dbReference type="HAMAP-Rule" id="MF_01398"/>
    </source>
</evidence>
<comment type="subunit">
    <text evidence="12">F-type ATPases have 2 components, F(1) - the catalytic core - and F(0) - the membrane proton channel. F(1) has five subunits: alpha(3), beta(3), gamma(1), delta(1), epsilon(1). F(0) has three main subunits: a(1), b(2) and c(10-14). The alpha and beta chains form an alternating ring which encloses part of the gamma chain. F(1) is attached to F(0) by a central stalk formed by the gamma and epsilon chains, while a peripheral stalk is formed by the delta and b chains.</text>
</comment>
<dbReference type="OrthoDB" id="5471016at2"/>
<evidence type="ECO:0000256" key="7">
    <source>
        <dbReference type="ARBA" id="ARBA00023136"/>
    </source>
</evidence>
<evidence type="ECO:0000256" key="14">
    <source>
        <dbReference type="SAM" id="Coils"/>
    </source>
</evidence>
<dbReference type="GO" id="GO:0045259">
    <property type="term" value="C:proton-transporting ATP synthase complex"/>
    <property type="evidence" value="ECO:0007669"/>
    <property type="project" value="UniProtKB-KW"/>
</dbReference>
<comment type="similarity">
    <text evidence="12 13">Belongs to the ATPase B chain family.</text>
</comment>
<accession>A0A401G4B4</accession>
<gene>
    <name evidence="12" type="primary">atpF</name>
    <name evidence="15" type="ORF">DENIS_5080</name>
</gene>
<keyword evidence="16" id="KW-1185">Reference proteome</keyword>
<evidence type="ECO:0000256" key="6">
    <source>
        <dbReference type="ARBA" id="ARBA00023065"/>
    </source>
</evidence>
<dbReference type="PANTHER" id="PTHR34264">
    <property type="entry name" value="ATP SYNTHASE SUBUNIT B, CHLOROPLASTIC"/>
    <property type="match status" value="1"/>
</dbReference>
<comment type="caution">
    <text evidence="15">The sequence shown here is derived from an EMBL/GenBank/DDBJ whole genome shotgun (WGS) entry which is preliminary data.</text>
</comment>
<evidence type="ECO:0000256" key="1">
    <source>
        <dbReference type="ARBA" id="ARBA00022448"/>
    </source>
</evidence>
<evidence type="ECO:0000256" key="2">
    <source>
        <dbReference type="ARBA" id="ARBA00022547"/>
    </source>
</evidence>
<keyword evidence="4 12" id="KW-0375">Hydrogen ion transport</keyword>
<proteinExistence type="inferred from homology"/>
<dbReference type="Pfam" id="PF00430">
    <property type="entry name" value="ATP-synt_B"/>
    <property type="match status" value="1"/>
</dbReference>
<dbReference type="RefSeq" id="WP_124331080.1">
    <property type="nucleotide sequence ID" value="NZ_BEXT01000001.1"/>
</dbReference>
<evidence type="ECO:0000256" key="3">
    <source>
        <dbReference type="ARBA" id="ARBA00022692"/>
    </source>
</evidence>
<organism evidence="15 16">
    <name type="scientific">Desulfonema ishimotonii</name>
    <dbReference type="NCBI Taxonomy" id="45657"/>
    <lineage>
        <taxon>Bacteria</taxon>
        <taxon>Pseudomonadati</taxon>
        <taxon>Thermodesulfobacteriota</taxon>
        <taxon>Desulfobacteria</taxon>
        <taxon>Desulfobacterales</taxon>
        <taxon>Desulfococcaceae</taxon>
        <taxon>Desulfonema</taxon>
    </lineage>
</organism>
<dbReference type="GO" id="GO:0005886">
    <property type="term" value="C:plasma membrane"/>
    <property type="evidence" value="ECO:0007669"/>
    <property type="project" value="UniProtKB-SubCell"/>
</dbReference>
<keyword evidence="12" id="KW-1003">Cell membrane</keyword>
<evidence type="ECO:0000256" key="13">
    <source>
        <dbReference type="RuleBase" id="RU003848"/>
    </source>
</evidence>
<keyword evidence="7 12" id="KW-0472">Membrane</keyword>
<feature type="transmembrane region" description="Helical" evidence="12">
    <location>
        <begin position="80"/>
        <end position="97"/>
    </location>
</feature>
<evidence type="ECO:0000256" key="11">
    <source>
        <dbReference type="ARBA" id="ARBA00037847"/>
    </source>
</evidence>
<keyword evidence="14" id="KW-0175">Coiled coil</keyword>
<keyword evidence="6 12" id="KW-0406">Ion transport</keyword>
<evidence type="ECO:0000256" key="8">
    <source>
        <dbReference type="ARBA" id="ARBA00023310"/>
    </source>
</evidence>
<dbReference type="GO" id="GO:0012505">
    <property type="term" value="C:endomembrane system"/>
    <property type="evidence" value="ECO:0007669"/>
    <property type="project" value="UniProtKB-SubCell"/>
</dbReference>
<dbReference type="HAMAP" id="MF_01398">
    <property type="entry name" value="ATP_synth_b_bprime"/>
    <property type="match status" value="1"/>
</dbReference>
<protein>
    <recommendedName>
        <fullName evidence="12">ATP synthase subunit b</fullName>
    </recommendedName>
    <alternativeName>
        <fullName evidence="12">ATP synthase F(0) sector subunit b</fullName>
    </alternativeName>
    <alternativeName>
        <fullName evidence="12">ATPase subunit I</fullName>
    </alternativeName>
    <alternativeName>
        <fullName evidence="12">F-type ATPase subunit b</fullName>
        <shortName evidence="12">F-ATPase subunit b</shortName>
    </alternativeName>
</protein>
<name>A0A401G4B4_9BACT</name>
<dbReference type="EMBL" id="BEXT01000001">
    <property type="protein sequence ID" value="GBC64078.1"/>
    <property type="molecule type" value="Genomic_DNA"/>
</dbReference>
<evidence type="ECO:0000256" key="5">
    <source>
        <dbReference type="ARBA" id="ARBA00022989"/>
    </source>
</evidence>
<dbReference type="Proteomes" id="UP000288096">
    <property type="component" value="Unassembled WGS sequence"/>
</dbReference>
<reference evidence="16" key="2">
    <citation type="submission" date="2019-01" db="EMBL/GenBank/DDBJ databases">
        <title>Genome sequence of Desulfonema ishimotonii strain Tokyo 01.</title>
        <authorList>
            <person name="Fukui M."/>
        </authorList>
    </citation>
    <scope>NUCLEOTIDE SEQUENCE [LARGE SCALE GENOMIC DNA]</scope>
    <source>
        <strain evidence="16">Tokyo 01</strain>
    </source>
</reference>
<dbReference type="InterPro" id="IPR002146">
    <property type="entry name" value="ATP_synth_b/b'su_bac/chlpt"/>
</dbReference>
<reference evidence="16" key="1">
    <citation type="submission" date="2017-11" db="EMBL/GenBank/DDBJ databases">
        <authorList>
            <person name="Watanabe M."/>
            <person name="Kojima H."/>
        </authorList>
    </citation>
    <scope>NUCLEOTIDE SEQUENCE [LARGE SCALE GENOMIC DNA]</scope>
    <source>
        <strain evidence="16">Tokyo 01</strain>
    </source>
</reference>
<comment type="subcellular location">
    <subcellularLocation>
        <location evidence="12">Cell membrane</location>
        <topology evidence="12">Single-pass membrane protein</topology>
    </subcellularLocation>
    <subcellularLocation>
        <location evidence="11">Endomembrane system</location>
        <topology evidence="11">Single-pass membrane protein</topology>
    </subcellularLocation>
</comment>
<dbReference type="CDD" id="cd06503">
    <property type="entry name" value="ATP-synt_Fo_b"/>
    <property type="match status" value="1"/>
</dbReference>
<dbReference type="PANTHER" id="PTHR34264:SF3">
    <property type="entry name" value="ATP SYNTHASE SUBUNIT B, CHLOROPLASTIC"/>
    <property type="match status" value="1"/>
</dbReference>
<feature type="coiled-coil region" evidence="14">
    <location>
        <begin position="102"/>
        <end position="183"/>
    </location>
</feature>
<evidence type="ECO:0000313" key="16">
    <source>
        <dbReference type="Proteomes" id="UP000288096"/>
    </source>
</evidence>
<keyword evidence="5 12" id="KW-1133">Transmembrane helix</keyword>
<dbReference type="GO" id="GO:0046933">
    <property type="term" value="F:proton-transporting ATP synthase activity, rotational mechanism"/>
    <property type="evidence" value="ECO:0007669"/>
    <property type="project" value="UniProtKB-UniRule"/>
</dbReference>
<keyword evidence="8 12" id="KW-0066">ATP synthesis</keyword>
<keyword evidence="3 12" id="KW-0812">Transmembrane</keyword>
<comment type="function">
    <text evidence="10">Component of the F(0) channel, it forms part of the peripheral stalk, linking F(1) to F(0). The b'-subunit is a diverged and duplicated form of b found in plants and photosynthetic bacteria.</text>
</comment>